<gene>
    <name evidence="2" type="ORF">ACM46_20515</name>
</gene>
<keyword evidence="1" id="KW-1133">Transmembrane helix</keyword>
<dbReference type="AlphaFoldDB" id="A0A0J7I0Y7"/>
<organism evidence="2 3">
    <name type="scientific">Chryseobacterium angstadtii</name>
    <dbReference type="NCBI Taxonomy" id="558151"/>
    <lineage>
        <taxon>Bacteria</taxon>
        <taxon>Pseudomonadati</taxon>
        <taxon>Bacteroidota</taxon>
        <taxon>Flavobacteriia</taxon>
        <taxon>Flavobacteriales</taxon>
        <taxon>Weeksellaceae</taxon>
        <taxon>Chryseobacterium group</taxon>
        <taxon>Chryseobacterium</taxon>
    </lineage>
</organism>
<dbReference type="InterPro" id="IPR025833">
    <property type="entry name" value="GDYXXLXY"/>
</dbReference>
<name>A0A0J7I0Y7_9FLAO</name>
<reference evidence="2 3" key="1">
    <citation type="journal article" date="2013" name="Int. J. Syst. Evol. Microbiol.">
        <title>Chryseobacterium angstadtii sp. nov., isolated from a newt tank.</title>
        <authorList>
            <person name="Kirk K.E."/>
            <person name="Hoffman J.A."/>
            <person name="Smith K.A."/>
            <person name="Strahan B.L."/>
            <person name="Failor K.C."/>
            <person name="Krebs J.E."/>
            <person name="Gale A.N."/>
            <person name="Do T.D."/>
            <person name="Sontag T.C."/>
            <person name="Batties A.M."/>
            <person name="Mistiszyn K."/>
            <person name="Newman J.D."/>
        </authorList>
    </citation>
    <scope>NUCLEOTIDE SEQUENCE [LARGE SCALE GENOMIC DNA]</scope>
    <source>
        <strain evidence="2 3">KM</strain>
    </source>
</reference>
<evidence type="ECO:0000313" key="3">
    <source>
        <dbReference type="Proteomes" id="UP000036261"/>
    </source>
</evidence>
<keyword evidence="1" id="KW-0472">Membrane</keyword>
<keyword evidence="1" id="KW-0812">Transmembrane</keyword>
<sequence length="162" mass="18720">MKKYKWIIILLNLILLLVYFNYSVSKKEELLKDGQLVLLQLAPVDPRSLMQGDYMSLRYSLSDNTYSDDIPKRGYFVVRLNPQGVAGKVRIQQEPAPLNKGEYLIKYTSTNHWNVNIGAESFFFQEGHARKYENAKYGGLRIDKDGNSLLVGLYDEHLKNIK</sequence>
<dbReference type="OrthoDB" id="4868247at2"/>
<accession>A0A0J7I0Y7</accession>
<dbReference type="RefSeq" id="WP_048508531.1">
    <property type="nucleotide sequence ID" value="NZ_LFND01000007.1"/>
</dbReference>
<evidence type="ECO:0000256" key="1">
    <source>
        <dbReference type="SAM" id="Phobius"/>
    </source>
</evidence>
<dbReference type="Pfam" id="PF14345">
    <property type="entry name" value="GDYXXLXY"/>
    <property type="match status" value="1"/>
</dbReference>
<dbReference type="EMBL" id="LFND01000007">
    <property type="protein sequence ID" value="KMQ59476.1"/>
    <property type="molecule type" value="Genomic_DNA"/>
</dbReference>
<comment type="caution">
    <text evidence="2">The sequence shown here is derived from an EMBL/GenBank/DDBJ whole genome shotgun (WGS) entry which is preliminary data.</text>
</comment>
<protein>
    <submittedName>
        <fullName evidence="2">Membrane protein</fullName>
    </submittedName>
</protein>
<dbReference type="STRING" id="558151.ACM46_20515"/>
<feature type="transmembrane region" description="Helical" evidence="1">
    <location>
        <begin position="6"/>
        <end position="22"/>
    </location>
</feature>
<proteinExistence type="predicted"/>
<dbReference type="PATRIC" id="fig|558151.6.peg.4309"/>
<keyword evidence="3" id="KW-1185">Reference proteome</keyword>
<evidence type="ECO:0000313" key="2">
    <source>
        <dbReference type="EMBL" id="KMQ59476.1"/>
    </source>
</evidence>
<dbReference type="Proteomes" id="UP000036261">
    <property type="component" value="Unassembled WGS sequence"/>
</dbReference>